<evidence type="ECO:0000313" key="3">
    <source>
        <dbReference type="EMBL" id="MDO6416765.1"/>
    </source>
</evidence>
<name>A0ABT8YEH1_9SPHN</name>
<accession>A0ABT8YEH1</accession>
<reference evidence="3" key="1">
    <citation type="submission" date="2023-07" db="EMBL/GenBank/DDBJ databases">
        <authorList>
            <person name="Kim M."/>
        </authorList>
    </citation>
    <scope>NUCLEOTIDE SEQUENCE</scope>
    <source>
        <strain evidence="3">BIUV-7</strain>
    </source>
</reference>
<keyword evidence="4" id="KW-1185">Reference proteome</keyword>
<dbReference type="RefSeq" id="WP_303546589.1">
    <property type="nucleotide sequence ID" value="NZ_JAUOTP010000012.1"/>
</dbReference>
<sequence>MRYYFHTADGSRDRDTTGTELPNLNAARKQAIMFAGECMAFDPDILSDHHDFRVEVTDKRDMILFTIITLAVNAPSTGTT</sequence>
<dbReference type="Pfam" id="PF21834">
    <property type="entry name" value="DUF6894"/>
    <property type="match status" value="1"/>
</dbReference>
<organism evidence="3 4">
    <name type="scientific">Sphingomonas natans</name>
    <dbReference type="NCBI Taxonomy" id="3063330"/>
    <lineage>
        <taxon>Bacteria</taxon>
        <taxon>Pseudomonadati</taxon>
        <taxon>Pseudomonadota</taxon>
        <taxon>Alphaproteobacteria</taxon>
        <taxon>Sphingomonadales</taxon>
        <taxon>Sphingomonadaceae</taxon>
        <taxon>Sphingomonas</taxon>
    </lineage>
</organism>
<evidence type="ECO:0000256" key="1">
    <source>
        <dbReference type="SAM" id="MobiDB-lite"/>
    </source>
</evidence>
<feature type="region of interest" description="Disordered" evidence="1">
    <location>
        <begin position="1"/>
        <end position="20"/>
    </location>
</feature>
<dbReference type="Proteomes" id="UP001169764">
    <property type="component" value="Unassembled WGS sequence"/>
</dbReference>
<evidence type="ECO:0000259" key="2">
    <source>
        <dbReference type="Pfam" id="PF21834"/>
    </source>
</evidence>
<dbReference type="EMBL" id="JAUOTP010000012">
    <property type="protein sequence ID" value="MDO6416765.1"/>
    <property type="molecule type" value="Genomic_DNA"/>
</dbReference>
<protein>
    <recommendedName>
        <fullName evidence="2">DUF6894 domain-containing protein</fullName>
    </recommendedName>
</protein>
<dbReference type="InterPro" id="IPR054189">
    <property type="entry name" value="DUF6894"/>
</dbReference>
<evidence type="ECO:0000313" key="4">
    <source>
        <dbReference type="Proteomes" id="UP001169764"/>
    </source>
</evidence>
<gene>
    <name evidence="3" type="ORF">Q4F19_20440</name>
</gene>
<comment type="caution">
    <text evidence="3">The sequence shown here is derived from an EMBL/GenBank/DDBJ whole genome shotgun (WGS) entry which is preliminary data.</text>
</comment>
<proteinExistence type="predicted"/>
<feature type="domain" description="DUF6894" evidence="2">
    <location>
        <begin position="2"/>
        <end position="67"/>
    </location>
</feature>